<dbReference type="AlphaFoldDB" id="A0A1J1IJG7"/>
<reference evidence="1 2" key="1">
    <citation type="submission" date="2015-04" db="EMBL/GenBank/DDBJ databases">
        <authorList>
            <person name="Syromyatnikov M.Y."/>
            <person name="Popov V.N."/>
        </authorList>
    </citation>
    <scope>NUCLEOTIDE SEQUENCE [LARGE SCALE GENOMIC DNA]</scope>
</reference>
<dbReference type="Proteomes" id="UP000183832">
    <property type="component" value="Unassembled WGS sequence"/>
</dbReference>
<keyword evidence="2" id="KW-1185">Reference proteome</keyword>
<sequence length="77" mass="9072">MYVLVSVTCEPAGDFFWNETSDVNCRLEQTWSKRVEFRVELIKISFSNDIKLFQFHSLLISNNNSEINTISEYDEDD</sequence>
<proteinExistence type="predicted"/>
<dbReference type="EMBL" id="CVRI01000049">
    <property type="protein sequence ID" value="CRK99206.1"/>
    <property type="molecule type" value="Genomic_DNA"/>
</dbReference>
<evidence type="ECO:0000313" key="1">
    <source>
        <dbReference type="EMBL" id="CRK99206.1"/>
    </source>
</evidence>
<gene>
    <name evidence="1" type="ORF">CLUMA_CG012539</name>
</gene>
<name>A0A1J1IJG7_9DIPT</name>
<protein>
    <submittedName>
        <fullName evidence="1">CLUMA_CG012539, isoform A</fullName>
    </submittedName>
</protein>
<accession>A0A1J1IJG7</accession>
<evidence type="ECO:0000313" key="2">
    <source>
        <dbReference type="Proteomes" id="UP000183832"/>
    </source>
</evidence>
<organism evidence="1 2">
    <name type="scientific">Clunio marinus</name>
    <dbReference type="NCBI Taxonomy" id="568069"/>
    <lineage>
        <taxon>Eukaryota</taxon>
        <taxon>Metazoa</taxon>
        <taxon>Ecdysozoa</taxon>
        <taxon>Arthropoda</taxon>
        <taxon>Hexapoda</taxon>
        <taxon>Insecta</taxon>
        <taxon>Pterygota</taxon>
        <taxon>Neoptera</taxon>
        <taxon>Endopterygota</taxon>
        <taxon>Diptera</taxon>
        <taxon>Nematocera</taxon>
        <taxon>Chironomoidea</taxon>
        <taxon>Chironomidae</taxon>
        <taxon>Clunio</taxon>
    </lineage>
</organism>